<dbReference type="SUPFAM" id="SSF50630">
    <property type="entry name" value="Acid proteases"/>
    <property type="match status" value="1"/>
</dbReference>
<evidence type="ECO:0000256" key="1">
    <source>
        <dbReference type="PROSITE-ProRule" id="PRU00047"/>
    </source>
</evidence>
<dbReference type="SUPFAM" id="SSF57756">
    <property type="entry name" value="Retrovirus zinc finger-like domains"/>
    <property type="match status" value="1"/>
</dbReference>
<feature type="non-terminal residue" evidence="4">
    <location>
        <position position="621"/>
    </location>
</feature>
<dbReference type="AlphaFoldDB" id="A0A9N7P0L3"/>
<evidence type="ECO:0000259" key="3">
    <source>
        <dbReference type="PROSITE" id="PS50158"/>
    </source>
</evidence>
<evidence type="ECO:0000313" key="5">
    <source>
        <dbReference type="Proteomes" id="UP001153555"/>
    </source>
</evidence>
<dbReference type="InterPro" id="IPR021109">
    <property type="entry name" value="Peptidase_aspartic_dom_sf"/>
</dbReference>
<dbReference type="InterPro" id="IPR043128">
    <property type="entry name" value="Rev_trsase/Diguanyl_cyclase"/>
</dbReference>
<dbReference type="Gene3D" id="4.10.60.10">
    <property type="entry name" value="Zinc finger, CCHC-type"/>
    <property type="match status" value="1"/>
</dbReference>
<organism evidence="4 5">
    <name type="scientific">Striga hermonthica</name>
    <name type="common">Purple witchweed</name>
    <name type="synonym">Buchnera hermonthica</name>
    <dbReference type="NCBI Taxonomy" id="68872"/>
    <lineage>
        <taxon>Eukaryota</taxon>
        <taxon>Viridiplantae</taxon>
        <taxon>Streptophyta</taxon>
        <taxon>Embryophyta</taxon>
        <taxon>Tracheophyta</taxon>
        <taxon>Spermatophyta</taxon>
        <taxon>Magnoliopsida</taxon>
        <taxon>eudicotyledons</taxon>
        <taxon>Gunneridae</taxon>
        <taxon>Pentapetalae</taxon>
        <taxon>asterids</taxon>
        <taxon>lamiids</taxon>
        <taxon>Lamiales</taxon>
        <taxon>Orobanchaceae</taxon>
        <taxon>Buchnereae</taxon>
        <taxon>Striga</taxon>
    </lineage>
</organism>
<dbReference type="Pfam" id="PF03732">
    <property type="entry name" value="Retrotrans_gag"/>
    <property type="match status" value="1"/>
</dbReference>
<keyword evidence="1" id="KW-0862">Zinc</keyword>
<dbReference type="InterPro" id="IPR043502">
    <property type="entry name" value="DNA/RNA_pol_sf"/>
</dbReference>
<protein>
    <recommendedName>
        <fullName evidence="3">CCHC-type domain-containing protein</fullName>
    </recommendedName>
</protein>
<dbReference type="PANTHER" id="PTHR15503:SF45">
    <property type="entry name" value="RNA-DIRECTED DNA POLYMERASE HOMOLOG"/>
    <property type="match status" value="1"/>
</dbReference>
<dbReference type="Pfam" id="PF08284">
    <property type="entry name" value="RVP_2"/>
    <property type="match status" value="1"/>
</dbReference>
<dbReference type="GO" id="GO:0003676">
    <property type="term" value="F:nucleic acid binding"/>
    <property type="evidence" value="ECO:0007669"/>
    <property type="project" value="InterPro"/>
</dbReference>
<dbReference type="InterPro" id="IPR036875">
    <property type="entry name" value="Znf_CCHC_sf"/>
</dbReference>
<sequence>MNTRHRNRQPSPSPSPPRRQRQAPPAMDLTQLIVQFQRMNAPTFSGTENPAAVLEWMKELDKIIVVLPLPDRQRVSLAAYQMKEDTSDWWIDLWARRPEAELHALTWEQMKVMVRSKFLPQSFWDRMEHEFYHLQQGSSSVDEYIRTFTRMCLFAGDAVNTDAKKARKFLKGLNQRIRELVGSHGPMSYADTVSRAQEVESCLIPVVSISSYPPASQPSQTVVQYAQLISLAPPGSSSGKRKADSHRDNRKGKRGGPDRRNHPSSGNRTCKKCGKYHSGECLADQRACFNCNRPGHYASVCPEPKKQQQAGGQARVYTLTHDEAARNAGTMSGMLSISHVPVFALCDTGATHSFISSRCLEALSISTVHACDPLEVSLASGKIIISDSVVRGLPICIGGRILEADVYVIDMRDFDVILGMDWLTRYRADIRCQEREVTLYPVSDQPVVFFGVSSRTVPRVISSMQARKCLSRGSCQGYLVSMVSDVVDERVPERVSIVCEYLDVFPDDLPGGPPDRHVEFTIDLIPGAGPVSKAPYRMAPKKLQELKAQIQELLKLGFIRPSVSPWGAPVLFVKKKDGSMRMCIDYWELNALTVKNKYPLPRIEDLFDQLRGASVFSKIDL</sequence>
<dbReference type="CDD" id="cd01647">
    <property type="entry name" value="RT_LTR"/>
    <property type="match status" value="1"/>
</dbReference>
<dbReference type="Gene3D" id="3.10.10.10">
    <property type="entry name" value="HIV Type 1 Reverse Transcriptase, subunit A, domain 1"/>
    <property type="match status" value="1"/>
</dbReference>
<dbReference type="SUPFAM" id="SSF56672">
    <property type="entry name" value="DNA/RNA polymerases"/>
    <property type="match status" value="1"/>
</dbReference>
<dbReference type="Gene3D" id="3.30.70.270">
    <property type="match status" value="1"/>
</dbReference>
<dbReference type="Gene3D" id="2.40.70.10">
    <property type="entry name" value="Acid Proteases"/>
    <property type="match status" value="1"/>
</dbReference>
<feature type="region of interest" description="Disordered" evidence="2">
    <location>
        <begin position="1"/>
        <end position="24"/>
    </location>
</feature>
<dbReference type="Pfam" id="PF00098">
    <property type="entry name" value="zf-CCHC"/>
    <property type="match status" value="1"/>
</dbReference>
<dbReference type="InterPro" id="IPR001878">
    <property type="entry name" value="Znf_CCHC"/>
</dbReference>
<dbReference type="EMBL" id="CACSLK010031729">
    <property type="protein sequence ID" value="CAA0840153.1"/>
    <property type="molecule type" value="Genomic_DNA"/>
</dbReference>
<feature type="region of interest" description="Disordered" evidence="2">
    <location>
        <begin position="233"/>
        <end position="269"/>
    </location>
</feature>
<dbReference type="InterPro" id="IPR032567">
    <property type="entry name" value="RTL1-rel"/>
</dbReference>
<feature type="domain" description="CCHC-type" evidence="3">
    <location>
        <begin position="288"/>
        <end position="303"/>
    </location>
</feature>
<dbReference type="CDD" id="cd00303">
    <property type="entry name" value="retropepsin_like"/>
    <property type="match status" value="1"/>
</dbReference>
<dbReference type="InterPro" id="IPR005162">
    <property type="entry name" value="Retrotrans_gag_dom"/>
</dbReference>
<name>A0A9N7P0L3_STRHE</name>
<gene>
    <name evidence="4" type="ORF">SHERM_06578</name>
</gene>
<evidence type="ECO:0000313" key="4">
    <source>
        <dbReference type="EMBL" id="CAA0840153.1"/>
    </source>
</evidence>
<proteinExistence type="predicted"/>
<dbReference type="PANTHER" id="PTHR15503">
    <property type="entry name" value="LDOC1 RELATED"/>
    <property type="match status" value="1"/>
</dbReference>
<dbReference type="OrthoDB" id="913925at2759"/>
<feature type="non-terminal residue" evidence="4">
    <location>
        <position position="1"/>
    </location>
</feature>
<comment type="caution">
    <text evidence="4">The sequence shown here is derived from an EMBL/GenBank/DDBJ whole genome shotgun (WGS) entry which is preliminary data.</text>
</comment>
<evidence type="ECO:0000256" key="2">
    <source>
        <dbReference type="SAM" id="MobiDB-lite"/>
    </source>
</evidence>
<reference evidence="4" key="1">
    <citation type="submission" date="2019-12" db="EMBL/GenBank/DDBJ databases">
        <authorList>
            <person name="Scholes J."/>
        </authorList>
    </citation>
    <scope>NUCLEOTIDE SEQUENCE</scope>
</reference>
<keyword evidence="5" id="KW-1185">Reference proteome</keyword>
<dbReference type="PROSITE" id="PS50158">
    <property type="entry name" value="ZF_CCHC"/>
    <property type="match status" value="1"/>
</dbReference>
<dbReference type="Proteomes" id="UP001153555">
    <property type="component" value="Unassembled WGS sequence"/>
</dbReference>
<accession>A0A9N7P0L3</accession>
<keyword evidence="1" id="KW-0863">Zinc-finger</keyword>
<keyword evidence="1" id="KW-0479">Metal-binding</keyword>
<dbReference type="GO" id="GO:0008270">
    <property type="term" value="F:zinc ion binding"/>
    <property type="evidence" value="ECO:0007669"/>
    <property type="project" value="UniProtKB-KW"/>
</dbReference>
<dbReference type="SMART" id="SM00343">
    <property type="entry name" value="ZnF_C2HC"/>
    <property type="match status" value="1"/>
</dbReference>